<dbReference type="EMBL" id="CAEZZA010000131">
    <property type="protein sequence ID" value="CAB4752814.1"/>
    <property type="molecule type" value="Genomic_DNA"/>
</dbReference>
<name>A0A6J6U158_9ZZZZ</name>
<sequence>MLNFALAEYLRSAHLTTVLTFTVRPTVDVPDTATTGADANDACPGPMEFDALTVKVYVLPGTSPVTAQVTSTVEHMAPPGDASAVYEATAAPPLLIDAVQLTTA</sequence>
<proteinExistence type="predicted"/>
<dbReference type="AlphaFoldDB" id="A0A6J6U158"/>
<accession>A0A6J6U158</accession>
<reference evidence="1" key="1">
    <citation type="submission" date="2020-05" db="EMBL/GenBank/DDBJ databases">
        <authorList>
            <person name="Chiriac C."/>
            <person name="Salcher M."/>
            <person name="Ghai R."/>
            <person name="Kavagutti S V."/>
        </authorList>
    </citation>
    <scope>NUCLEOTIDE SEQUENCE</scope>
</reference>
<protein>
    <submittedName>
        <fullName evidence="1">Unannotated protein</fullName>
    </submittedName>
</protein>
<gene>
    <name evidence="1" type="ORF">UFOPK2809_00969</name>
</gene>
<evidence type="ECO:0000313" key="1">
    <source>
        <dbReference type="EMBL" id="CAB4752814.1"/>
    </source>
</evidence>
<organism evidence="1">
    <name type="scientific">freshwater metagenome</name>
    <dbReference type="NCBI Taxonomy" id="449393"/>
    <lineage>
        <taxon>unclassified sequences</taxon>
        <taxon>metagenomes</taxon>
        <taxon>ecological metagenomes</taxon>
    </lineage>
</organism>